<dbReference type="GO" id="GO:0004553">
    <property type="term" value="F:hydrolase activity, hydrolyzing O-glycosyl compounds"/>
    <property type="evidence" value="ECO:0007669"/>
    <property type="project" value="UniProtKB-ARBA"/>
</dbReference>
<dbReference type="InterPro" id="IPR013320">
    <property type="entry name" value="ConA-like_dom_sf"/>
</dbReference>
<dbReference type="InterPro" id="IPR003644">
    <property type="entry name" value="Calx_beta"/>
</dbReference>
<accession>A1ZTA5</accession>
<dbReference type="Gene3D" id="2.60.40.2030">
    <property type="match status" value="3"/>
</dbReference>
<dbReference type="eggNOG" id="COG2374">
    <property type="taxonomic scope" value="Bacteria"/>
</dbReference>
<keyword evidence="2" id="KW-0677">Repeat</keyword>
<evidence type="ECO:0000256" key="1">
    <source>
        <dbReference type="ARBA" id="ARBA00022729"/>
    </source>
</evidence>
<keyword evidence="1 5" id="KW-0732">Signal</keyword>
<feature type="signal peptide" evidence="5">
    <location>
        <begin position="1"/>
        <end position="27"/>
    </location>
</feature>
<evidence type="ECO:0000256" key="5">
    <source>
        <dbReference type="SAM" id="SignalP"/>
    </source>
</evidence>
<dbReference type="eggNOG" id="COG2911">
    <property type="taxonomic scope" value="Bacteria"/>
</dbReference>
<name>A1ZTA5_MICM2</name>
<dbReference type="InterPro" id="IPR026444">
    <property type="entry name" value="Secre_tail"/>
</dbReference>
<dbReference type="Pfam" id="PF26628">
    <property type="entry name" value="DUF8202"/>
    <property type="match status" value="2"/>
</dbReference>
<sequence>MNNKILKNKDIVIFLVVMLFSCTTAWSQKGPGGVSTESGGDSDNKVWLKADGIINGSSTPTDNTLVQTWQDESLSVIANNPYQNNAGQRPLLRTLAGQGINNRPVIKFNGLNQRLLFNTSNDINGNGPYDERTTYIVFRTGSNVNTRQMIYEQGGNVRGLNIYIENGNLIMGVYNQVTSDGPYDGWQYQYISTSVSANTPYIITHVYDATNAGPDPNDPTTYTGTITGYLNGVQFGTTSGLGLLYTHPDTPGMGAVNGQTVLTNNLADTTPAYLNGDIAEMIQYERVLNDAERTIVENYLGAKYIANPIGDDKYEYQLRYGYNVIGVGRETAGNEHTTSQGQNIFEIKVNSANLADGDYLFVGHNDQAITAWTASGAPNAGVNSRVLERSWRFDHTNDVGSTDITVDASLLPALTAGYTKYVLLLDKSGGVIPNYQSSSTEVVELVNTSGTLYQATGLTIPKGTFATIGEVIPTVEFVEAESYKFETNTPSNSVTAQLNYTPASPVTINYQVTGGTATNGGVDYTLATSGTITFAAGQHTNSVTLVTNDDAISESTETVLLSIPSVVTAGITIGAQNTHTFNIYDNDAPPKFNFATSTSVFAEDAGTVSVRISRTGSTSGAASVDYRLRASGGAGTSTEGIDYTFTAGTANFADGVAFVDIAVNLLTDGTDEDDETLILELHNPSVGTNLQTPIEHTITITDIDPTPIASFELSTQTNDESVSLPVINVNLSVPSAKVVTVDYQIDMASSTATSSLDYSLATTGTITFLPGETTASLAITAFIVDDSEVEPNETIVMELQNPANSTIDAARDQHIYIIEENDPFGYLAAAGVGERSFNVFWLQADKLVGYTDTFTDSSPNNNPATQTNAANQPTLQSNVINSMPALQFDGDDYMTFDNDESINAPSGSPNYHERKIIFLVIRTGSNVVNRQTIFEQGGGTRGLSFYIDNNELYFHGWNNANDDGGLTTPWGADGGGAPAKFVKGGITANTNYIVALFYDHLNDKMEGFINGTSIGSTTGVGRLFSHSAASLGGIDGGTRYHDNAAPGGRDEFTGHIAEVIYYNDQALNEARRRIIENYLSAKYSIAITNQYYTFSGTHNGDVIGIGQTSFDSNHADSQGEGVLRVRQPSSLNNGDFVMVGHNNLAMNEADGMDIPSTAFSRLKRTWKVGAAGSVGTVTLDFDMSNNQISNADDVILLKDSNSDGSFSDENIMTGFVAAAYDGSTKILTFENVSLNNGDEFTVVSLRSTSPLPVSLVSFTAKTTHQQKVGLQWTTIQEKDNDYFAIERSIDGITFEEIGRVKGLGNSTTPYHYQWIDQAPKTGLNYYRLKQVDFDGTSTYSQWASALVAQSKQPQVRLFPNPTANWAFVTLPSDNTLLDAKAADAQGKVIAAQLKIVRQNNGNYGIDLQTLPQGIYIITLRASAQVYTLRILKI</sequence>
<dbReference type="SUPFAM" id="SSF141072">
    <property type="entry name" value="CalX-like"/>
    <property type="match status" value="3"/>
</dbReference>
<dbReference type="InterPro" id="IPR051171">
    <property type="entry name" value="CaCA"/>
</dbReference>
<evidence type="ECO:0000313" key="8">
    <source>
        <dbReference type="Proteomes" id="UP000004095"/>
    </source>
</evidence>
<dbReference type="InterPro" id="IPR058515">
    <property type="entry name" value="DUF8202"/>
</dbReference>
<comment type="caution">
    <text evidence="7">The sequence shown here is derived from an EMBL/GenBank/DDBJ whole genome shotgun (WGS) entry which is preliminary data.</text>
</comment>
<reference evidence="7 8" key="1">
    <citation type="submission" date="2007-01" db="EMBL/GenBank/DDBJ databases">
        <authorList>
            <person name="Haygood M."/>
            <person name="Podell S."/>
            <person name="Anderson C."/>
            <person name="Hopkinson B."/>
            <person name="Roe K."/>
            <person name="Barbeau K."/>
            <person name="Gaasterland T."/>
            <person name="Ferriera S."/>
            <person name="Johnson J."/>
            <person name="Kravitz S."/>
            <person name="Beeson K."/>
            <person name="Sutton G."/>
            <person name="Rogers Y.-H."/>
            <person name="Friedman R."/>
            <person name="Frazier M."/>
            <person name="Venter J.C."/>
        </authorList>
    </citation>
    <scope>NUCLEOTIDE SEQUENCE [LARGE SCALE GENOMIC DNA]</scope>
    <source>
        <strain evidence="7 8">ATCC 23134</strain>
    </source>
</reference>
<dbReference type="NCBIfam" id="TIGR04183">
    <property type="entry name" value="Por_Secre_tail"/>
    <property type="match status" value="1"/>
</dbReference>
<feature type="chain" id="PRO_5002641645" evidence="5">
    <location>
        <begin position="28"/>
        <end position="1433"/>
    </location>
</feature>
<keyword evidence="4" id="KW-0406">Ion transport</keyword>
<evidence type="ECO:0000256" key="4">
    <source>
        <dbReference type="ARBA" id="ARBA00023065"/>
    </source>
</evidence>
<gene>
    <name evidence="7" type="ORF">M23134_04605</name>
</gene>
<dbReference type="GO" id="GO:0005975">
    <property type="term" value="P:carbohydrate metabolic process"/>
    <property type="evidence" value="ECO:0007669"/>
    <property type="project" value="UniProtKB-ARBA"/>
</dbReference>
<evidence type="ECO:0000256" key="2">
    <source>
        <dbReference type="ARBA" id="ARBA00022737"/>
    </source>
</evidence>
<evidence type="ECO:0000259" key="6">
    <source>
        <dbReference type="SMART" id="SM00237"/>
    </source>
</evidence>
<dbReference type="PANTHER" id="PTHR11878:SF65">
    <property type="entry name" value="NA_CA-EXCHANGE PROTEIN, ISOFORM G"/>
    <property type="match status" value="1"/>
</dbReference>
<dbReference type="Pfam" id="PF03160">
    <property type="entry name" value="Calx-beta"/>
    <property type="match status" value="2"/>
</dbReference>
<dbReference type="GO" id="GO:0007154">
    <property type="term" value="P:cell communication"/>
    <property type="evidence" value="ECO:0007669"/>
    <property type="project" value="InterPro"/>
</dbReference>
<dbReference type="Gene3D" id="2.60.120.200">
    <property type="match status" value="2"/>
</dbReference>
<evidence type="ECO:0000313" key="7">
    <source>
        <dbReference type="EMBL" id="EAY26327.1"/>
    </source>
</evidence>
<dbReference type="OrthoDB" id="1490051at2"/>
<feature type="domain" description="Calx-beta" evidence="6">
    <location>
        <begin position="579"/>
        <end position="682"/>
    </location>
</feature>
<keyword evidence="3" id="KW-0106">Calcium</keyword>
<dbReference type="Proteomes" id="UP000004095">
    <property type="component" value="Unassembled WGS sequence"/>
</dbReference>
<keyword evidence="8" id="KW-1185">Reference proteome</keyword>
<dbReference type="Gene3D" id="2.60.40.10">
    <property type="entry name" value="Immunoglobulins"/>
    <property type="match status" value="1"/>
</dbReference>
<keyword evidence="4" id="KW-0813">Transport</keyword>
<dbReference type="eggNOG" id="COG3291">
    <property type="taxonomic scope" value="Bacteria"/>
</dbReference>
<dbReference type="InterPro" id="IPR013783">
    <property type="entry name" value="Ig-like_fold"/>
</dbReference>
<dbReference type="PANTHER" id="PTHR11878">
    <property type="entry name" value="SODIUM/CALCIUM EXCHANGER"/>
    <property type="match status" value="1"/>
</dbReference>
<dbReference type="SMART" id="SM00237">
    <property type="entry name" value="Calx_beta"/>
    <property type="match status" value="3"/>
</dbReference>
<dbReference type="SUPFAM" id="SSF49899">
    <property type="entry name" value="Concanavalin A-like lectins/glucanases"/>
    <property type="match status" value="2"/>
</dbReference>
<dbReference type="EMBL" id="AAWS01000035">
    <property type="protein sequence ID" value="EAY26327.1"/>
    <property type="molecule type" value="Genomic_DNA"/>
</dbReference>
<feature type="domain" description="Calx-beta" evidence="6">
    <location>
        <begin position="696"/>
        <end position="800"/>
    </location>
</feature>
<protein>
    <submittedName>
        <fullName evidence="7">Probable aggregation factor core protein MAFp3, isoform C, putative</fullName>
    </submittedName>
</protein>
<dbReference type="PROSITE" id="PS51257">
    <property type="entry name" value="PROKAR_LIPOPROTEIN"/>
    <property type="match status" value="1"/>
</dbReference>
<dbReference type="Pfam" id="PF18962">
    <property type="entry name" value="Por_Secre_tail"/>
    <property type="match status" value="1"/>
</dbReference>
<feature type="domain" description="Calx-beta" evidence="6">
    <location>
        <begin position="464"/>
        <end position="562"/>
    </location>
</feature>
<dbReference type="RefSeq" id="WP_002701087.1">
    <property type="nucleotide sequence ID" value="NZ_AAWS01000035.1"/>
</dbReference>
<dbReference type="GO" id="GO:0016020">
    <property type="term" value="C:membrane"/>
    <property type="evidence" value="ECO:0007669"/>
    <property type="project" value="InterPro"/>
</dbReference>
<dbReference type="GO" id="GO:0030001">
    <property type="term" value="P:metal ion transport"/>
    <property type="evidence" value="ECO:0007669"/>
    <property type="project" value="TreeGrafter"/>
</dbReference>
<evidence type="ECO:0000256" key="3">
    <source>
        <dbReference type="ARBA" id="ARBA00022837"/>
    </source>
</evidence>
<dbReference type="InterPro" id="IPR038081">
    <property type="entry name" value="CalX-like_sf"/>
</dbReference>
<proteinExistence type="predicted"/>
<dbReference type="eggNOG" id="COG5434">
    <property type="taxonomic scope" value="Bacteria"/>
</dbReference>
<organism evidence="7 8">
    <name type="scientific">Microscilla marina ATCC 23134</name>
    <dbReference type="NCBI Taxonomy" id="313606"/>
    <lineage>
        <taxon>Bacteria</taxon>
        <taxon>Pseudomonadati</taxon>
        <taxon>Bacteroidota</taxon>
        <taxon>Cytophagia</taxon>
        <taxon>Cytophagales</taxon>
        <taxon>Microscillaceae</taxon>
        <taxon>Microscilla</taxon>
    </lineage>
</organism>